<dbReference type="EMBL" id="JASSZA010000001">
    <property type="protein sequence ID" value="KAK2120607.1"/>
    <property type="molecule type" value="Genomic_DNA"/>
</dbReference>
<protein>
    <submittedName>
        <fullName evidence="2">Uncharacterized protein</fullName>
    </submittedName>
</protein>
<keyword evidence="3" id="KW-1185">Reference proteome</keyword>
<accession>A0ABQ9WK02</accession>
<organism evidence="2 3">
    <name type="scientific">Saguinus oedipus</name>
    <name type="common">Cotton-top tamarin</name>
    <name type="synonym">Oedipomidas oedipus</name>
    <dbReference type="NCBI Taxonomy" id="9490"/>
    <lineage>
        <taxon>Eukaryota</taxon>
        <taxon>Metazoa</taxon>
        <taxon>Chordata</taxon>
        <taxon>Craniata</taxon>
        <taxon>Vertebrata</taxon>
        <taxon>Euteleostomi</taxon>
        <taxon>Mammalia</taxon>
        <taxon>Eutheria</taxon>
        <taxon>Euarchontoglires</taxon>
        <taxon>Primates</taxon>
        <taxon>Haplorrhini</taxon>
        <taxon>Platyrrhini</taxon>
        <taxon>Cebidae</taxon>
        <taxon>Callitrichinae</taxon>
        <taxon>Saguinus</taxon>
    </lineage>
</organism>
<name>A0ABQ9WK02_SAGOE</name>
<dbReference type="Proteomes" id="UP001266305">
    <property type="component" value="Unassembled WGS sequence"/>
</dbReference>
<reference evidence="2 3" key="1">
    <citation type="submission" date="2023-05" db="EMBL/GenBank/DDBJ databases">
        <title>B98-5 Cell Line De Novo Hybrid Assembly: An Optical Mapping Approach.</title>
        <authorList>
            <person name="Kananen K."/>
            <person name="Auerbach J.A."/>
            <person name="Kautto E."/>
            <person name="Blachly J.S."/>
        </authorList>
    </citation>
    <scope>NUCLEOTIDE SEQUENCE [LARGE SCALE GENOMIC DNA]</scope>
    <source>
        <strain evidence="2">B95-8</strain>
        <tissue evidence="2">Cell line</tissue>
    </source>
</reference>
<sequence>MSARSLAQPMLAGKGMQCCDVACVHPVYNFMLRCPFPGSGPTGSWEGRGGSVPAWAPAESSPPDEGEPGFQELQHSPLEPWGLDVSCAGLALKDEVDSLFPDFFAC</sequence>
<evidence type="ECO:0000313" key="3">
    <source>
        <dbReference type="Proteomes" id="UP001266305"/>
    </source>
</evidence>
<comment type="caution">
    <text evidence="2">The sequence shown here is derived from an EMBL/GenBank/DDBJ whole genome shotgun (WGS) entry which is preliminary data.</text>
</comment>
<proteinExistence type="predicted"/>
<evidence type="ECO:0000313" key="2">
    <source>
        <dbReference type="EMBL" id="KAK2120607.1"/>
    </source>
</evidence>
<gene>
    <name evidence="2" type="ORF">P7K49_001993</name>
</gene>
<feature type="region of interest" description="Disordered" evidence="1">
    <location>
        <begin position="43"/>
        <end position="75"/>
    </location>
</feature>
<evidence type="ECO:0000256" key="1">
    <source>
        <dbReference type="SAM" id="MobiDB-lite"/>
    </source>
</evidence>